<evidence type="ECO:0000313" key="7">
    <source>
        <dbReference type="EMBL" id="WYJ91945.1"/>
    </source>
</evidence>
<dbReference type="NCBIfam" id="TIGR02227">
    <property type="entry name" value="sigpep_I_bact"/>
    <property type="match status" value="1"/>
</dbReference>
<feature type="region of interest" description="Disordered" evidence="4">
    <location>
        <begin position="1"/>
        <end position="64"/>
    </location>
</feature>
<evidence type="ECO:0000259" key="5">
    <source>
        <dbReference type="Pfam" id="PF10502"/>
    </source>
</evidence>
<dbReference type="EMBL" id="NGMM01000018">
    <property type="protein sequence ID" value="OTP06779.1"/>
    <property type="molecule type" value="Genomic_DNA"/>
</dbReference>
<feature type="domain" description="Peptidase S26" evidence="5">
    <location>
        <begin position="75"/>
        <end position="236"/>
    </location>
</feature>
<dbReference type="InterPro" id="IPR036286">
    <property type="entry name" value="LexA/Signal_pep-like_sf"/>
</dbReference>
<dbReference type="InterPro" id="IPR019533">
    <property type="entry name" value="Peptidase_S26"/>
</dbReference>
<dbReference type="PRINTS" id="PR00727">
    <property type="entry name" value="LEADERPTASE"/>
</dbReference>
<dbReference type="GO" id="GO:0009003">
    <property type="term" value="F:signal peptidase activity"/>
    <property type="evidence" value="ECO:0007669"/>
    <property type="project" value="UniProtKB-EC"/>
</dbReference>
<evidence type="ECO:0000313" key="9">
    <source>
        <dbReference type="Proteomes" id="UP000195141"/>
    </source>
</evidence>
<evidence type="ECO:0000256" key="4">
    <source>
        <dbReference type="SAM" id="MobiDB-lite"/>
    </source>
</evidence>
<protein>
    <recommendedName>
        <fullName evidence="3">Signal peptidase I</fullName>
        <ecNumber evidence="3">3.4.21.89</ecNumber>
    </recommendedName>
</protein>
<comment type="catalytic activity">
    <reaction evidence="3">
        <text>Cleavage of hydrophobic, N-terminal signal or leader sequences from secreted and periplasmic proteins.</text>
        <dbReference type="EC" id="3.4.21.89"/>
    </reaction>
</comment>
<sequence>MKKPKKRKQRIAPSSPTRRTSATTSKKADSASLSRKKKRTIQKKNSDRHPQKKTRPTARQRKKEPEKAIKRILLQLGLSIFLTIGLVYLISLFTFTIQRMEGYMMAPTVTDREVLFVNKLGTVRRFDLVLIEDEQGIRSVRRVVGLPTESISYKNDELFINGTYQVERFLEKKLYETHQMGMILTKDFTISQVTGEAMIPKEEYFVLGDNRAYAQDSRDYGTVKKTQIVGIVKARLFPFHKLSGF</sequence>
<evidence type="ECO:0000313" key="6">
    <source>
        <dbReference type="EMBL" id="OTP06779.1"/>
    </source>
</evidence>
<name>A0A242JVG2_9ENTE</name>
<reference evidence="6" key="1">
    <citation type="submission" date="2017-05" db="EMBL/GenBank/DDBJ databases">
        <title>The Genome Sequence of Enterococcus sp. 9E7_DIV0242.</title>
        <authorList>
            <consortium name="The Broad Institute Genomics Platform"/>
            <consortium name="The Broad Institute Genomic Center for Infectious Diseases"/>
            <person name="Earl A."/>
            <person name="Manson A."/>
            <person name="Schwartman J."/>
            <person name="Gilmore M."/>
            <person name="Abouelleil A."/>
            <person name="Cao P."/>
            <person name="Chapman S."/>
            <person name="Cusick C."/>
            <person name="Shea T."/>
            <person name="Young S."/>
            <person name="Neafsey D."/>
            <person name="Nusbaum C."/>
            <person name="Birren B."/>
        </authorList>
    </citation>
    <scope>NUCLEOTIDE SEQUENCE [LARGE SCALE GENOMIC DNA]</scope>
    <source>
        <strain evidence="6">9E7_DIV0242</strain>
    </source>
</reference>
<dbReference type="Pfam" id="PF10502">
    <property type="entry name" value="Peptidase_S26"/>
    <property type="match status" value="1"/>
</dbReference>
<feature type="transmembrane region" description="Helical" evidence="3">
    <location>
        <begin position="72"/>
        <end position="95"/>
    </location>
</feature>
<evidence type="ECO:0000313" key="8">
    <source>
        <dbReference type="EMBL" id="WYJ92314.1"/>
    </source>
</evidence>
<dbReference type="Gene3D" id="2.10.109.10">
    <property type="entry name" value="Umud Fragment, subunit A"/>
    <property type="match status" value="1"/>
</dbReference>
<dbReference type="AlphaFoldDB" id="A0A242JVG2"/>
<dbReference type="InterPro" id="IPR000223">
    <property type="entry name" value="Pept_S26A_signal_pept_1"/>
</dbReference>
<keyword evidence="3" id="KW-0378">Hydrolase</keyword>
<dbReference type="PANTHER" id="PTHR43390:SF1">
    <property type="entry name" value="CHLOROPLAST PROCESSING PEPTIDASE"/>
    <property type="match status" value="1"/>
</dbReference>
<dbReference type="EC" id="3.4.21.89" evidence="3"/>
<keyword evidence="3" id="KW-0645">Protease</keyword>
<comment type="subcellular location">
    <subcellularLocation>
        <location evidence="1">Cell membrane</location>
        <topology evidence="1">Single-pass type II membrane protein</topology>
    </subcellularLocation>
    <subcellularLocation>
        <location evidence="3">Membrane</location>
        <topology evidence="3">Single-pass type II membrane protein</topology>
    </subcellularLocation>
</comment>
<dbReference type="CDD" id="cd06530">
    <property type="entry name" value="S26_SPase_I"/>
    <property type="match status" value="1"/>
</dbReference>
<organism evidence="6">
    <name type="scientific">Candidatus Enterococcus clewellii</name>
    <dbReference type="NCBI Taxonomy" id="1834193"/>
    <lineage>
        <taxon>Bacteria</taxon>
        <taxon>Bacillati</taxon>
        <taxon>Bacillota</taxon>
        <taxon>Bacilli</taxon>
        <taxon>Lactobacillales</taxon>
        <taxon>Enterococcaceae</taxon>
        <taxon>Enterococcus</taxon>
    </lineage>
</organism>
<evidence type="ECO:0000256" key="2">
    <source>
        <dbReference type="ARBA" id="ARBA00009370"/>
    </source>
</evidence>
<dbReference type="GO" id="GO:0004252">
    <property type="term" value="F:serine-type endopeptidase activity"/>
    <property type="evidence" value="ECO:0007669"/>
    <property type="project" value="InterPro"/>
</dbReference>
<dbReference type="GO" id="GO:0005886">
    <property type="term" value="C:plasma membrane"/>
    <property type="evidence" value="ECO:0007669"/>
    <property type="project" value="UniProtKB-SubCell"/>
</dbReference>
<dbReference type="SUPFAM" id="SSF51306">
    <property type="entry name" value="LexA/Signal peptidase"/>
    <property type="match status" value="1"/>
</dbReference>
<gene>
    <name evidence="7" type="ORF">A5888_003718</name>
    <name evidence="8" type="ORF">A5888_004087</name>
    <name evidence="6" type="ORF">A5888_004183</name>
</gene>
<dbReference type="OrthoDB" id="2188996at2"/>
<reference evidence="7" key="2">
    <citation type="submission" date="2017-05" db="EMBL/GenBank/DDBJ databases">
        <authorList>
            <consortium name="The Broad Institute Genomics Platform"/>
            <consortium name="The Broad Institute Genomic Center for Infectious Diseases"/>
            <person name="Earl A."/>
            <person name="Manson A."/>
            <person name="Schwartman J."/>
            <person name="Gilmore M."/>
            <person name="Abouelleil A."/>
            <person name="Cao P."/>
            <person name="Chapman S."/>
            <person name="Cusick C."/>
            <person name="Shea T."/>
            <person name="Young S."/>
            <person name="Neafsey D."/>
            <person name="Nusbaum C."/>
            <person name="Birren B."/>
        </authorList>
    </citation>
    <scope>NUCLEOTIDE SEQUENCE</scope>
    <source>
        <strain evidence="7">9E7_DIV0242</strain>
    </source>
</reference>
<evidence type="ECO:0000256" key="3">
    <source>
        <dbReference type="RuleBase" id="RU362042"/>
    </source>
</evidence>
<dbReference type="EMBL" id="CP147247">
    <property type="protein sequence ID" value="WYJ92314.1"/>
    <property type="molecule type" value="Genomic_DNA"/>
</dbReference>
<keyword evidence="9" id="KW-1185">Reference proteome</keyword>
<dbReference type="Proteomes" id="UP000195141">
    <property type="component" value="Chromosome"/>
</dbReference>
<keyword evidence="3" id="KW-0812">Transmembrane</keyword>
<comment type="similarity">
    <text evidence="2 3">Belongs to the peptidase S26 family.</text>
</comment>
<dbReference type="GO" id="GO:0006465">
    <property type="term" value="P:signal peptide processing"/>
    <property type="evidence" value="ECO:0007669"/>
    <property type="project" value="InterPro"/>
</dbReference>
<feature type="compositionally biased region" description="Basic residues" evidence="4">
    <location>
        <begin position="1"/>
        <end position="10"/>
    </location>
</feature>
<feature type="compositionally biased region" description="Basic residues" evidence="4">
    <location>
        <begin position="50"/>
        <end position="62"/>
    </location>
</feature>
<dbReference type="PANTHER" id="PTHR43390">
    <property type="entry name" value="SIGNAL PEPTIDASE I"/>
    <property type="match status" value="1"/>
</dbReference>
<dbReference type="RefSeq" id="WP_086351140.1">
    <property type="nucleotide sequence ID" value="NZ_CP147247.1"/>
</dbReference>
<feature type="compositionally biased region" description="Low complexity" evidence="4">
    <location>
        <begin position="12"/>
        <end position="33"/>
    </location>
</feature>
<proteinExistence type="inferred from homology"/>
<dbReference type="EMBL" id="CP147247">
    <property type="protein sequence ID" value="WYJ91945.1"/>
    <property type="molecule type" value="Genomic_DNA"/>
</dbReference>
<keyword evidence="3" id="KW-1133">Transmembrane helix</keyword>
<keyword evidence="3" id="KW-0472">Membrane</keyword>
<evidence type="ECO:0000256" key="1">
    <source>
        <dbReference type="ARBA" id="ARBA00004401"/>
    </source>
</evidence>
<accession>A0A242JVG2</accession>
<reference evidence="7" key="3">
    <citation type="submission" date="2024-03" db="EMBL/GenBank/DDBJ databases">
        <title>The Genome Sequence of Enterococcus sp. DIV0242b.</title>
        <authorList>
            <consortium name="The Broad Institute Genomics Platform"/>
            <consortium name="The Broad Institute Microbial Omics Core"/>
            <consortium name="The Broad Institute Genomic Center for Infectious Diseases"/>
            <person name="Earl A."/>
            <person name="Manson A."/>
            <person name="Gilmore M."/>
            <person name="Schwartman J."/>
            <person name="Shea T."/>
            <person name="Abouelleil A."/>
            <person name="Cao P."/>
            <person name="Chapman S."/>
            <person name="Cusick C."/>
            <person name="Young S."/>
            <person name="Neafsey D."/>
            <person name="Nusbaum C."/>
            <person name="Birren B."/>
        </authorList>
    </citation>
    <scope>NUCLEOTIDE SEQUENCE</scope>
    <source>
        <strain evidence="7">9E7_DIV0242</strain>
    </source>
</reference>